<evidence type="ECO:0000313" key="4">
    <source>
        <dbReference type="EMBL" id="GIQ90556.1"/>
    </source>
</evidence>
<comment type="subcellular location">
    <subcellularLocation>
        <location evidence="1">Nucleus</location>
    </subcellularLocation>
</comment>
<keyword evidence="5" id="KW-1185">Reference proteome</keyword>
<dbReference type="Proteomes" id="UP000265618">
    <property type="component" value="Unassembled WGS sequence"/>
</dbReference>
<evidence type="ECO:0000256" key="1">
    <source>
        <dbReference type="ARBA" id="ARBA00004123"/>
    </source>
</evidence>
<reference evidence="4 5" key="1">
    <citation type="journal article" date="2018" name="PLoS ONE">
        <title>The draft genome of Kipferlia bialata reveals reductive genome evolution in fornicate parasites.</title>
        <authorList>
            <person name="Tanifuji G."/>
            <person name="Takabayashi S."/>
            <person name="Kume K."/>
            <person name="Takagi M."/>
            <person name="Nakayama T."/>
            <person name="Kamikawa R."/>
            <person name="Inagaki Y."/>
            <person name="Hashimoto T."/>
        </authorList>
    </citation>
    <scope>NUCLEOTIDE SEQUENCE [LARGE SCALE GENOMIC DNA]</scope>
    <source>
        <strain evidence="4">NY0173</strain>
    </source>
</reference>
<accession>A0A9K3D7X7</accession>
<evidence type="ECO:0000256" key="2">
    <source>
        <dbReference type="ARBA" id="ARBA00006374"/>
    </source>
</evidence>
<dbReference type="AlphaFoldDB" id="A0A9K3D7X7"/>
<comment type="similarity">
    <text evidence="2">Belongs to the RRP1 family.</text>
</comment>
<proteinExistence type="inferred from homology"/>
<dbReference type="GO" id="GO:0030688">
    <property type="term" value="C:preribosome, small subunit precursor"/>
    <property type="evidence" value="ECO:0007669"/>
    <property type="project" value="InterPro"/>
</dbReference>
<gene>
    <name evidence="4" type="ORF">KIPB_013393</name>
</gene>
<dbReference type="InterPro" id="IPR010301">
    <property type="entry name" value="RRP1"/>
</dbReference>
<keyword evidence="3" id="KW-0539">Nucleus</keyword>
<evidence type="ECO:0000256" key="3">
    <source>
        <dbReference type="ARBA" id="ARBA00023242"/>
    </source>
</evidence>
<protein>
    <submittedName>
        <fullName evidence="4">Nucleolar, Nop52</fullName>
    </submittedName>
</protein>
<dbReference type="EMBL" id="BDIP01006329">
    <property type="protein sequence ID" value="GIQ90556.1"/>
    <property type="molecule type" value="Genomic_DNA"/>
</dbReference>
<evidence type="ECO:0000313" key="5">
    <source>
        <dbReference type="Proteomes" id="UP000265618"/>
    </source>
</evidence>
<sequence>AEVADILAAQMAGLSRDQAGLYLYAGMHTCCLEWTSVDYCRVDKVYYLLRVLLRKGLEYDSSLGQDELSEAIVPNALEQILVPGREVCK</sequence>
<organism evidence="4 5">
    <name type="scientific">Kipferlia bialata</name>
    <dbReference type="NCBI Taxonomy" id="797122"/>
    <lineage>
        <taxon>Eukaryota</taxon>
        <taxon>Metamonada</taxon>
        <taxon>Carpediemonas-like organisms</taxon>
        <taxon>Kipferlia</taxon>
    </lineage>
</organism>
<feature type="non-terminal residue" evidence="4">
    <location>
        <position position="1"/>
    </location>
</feature>
<dbReference type="GO" id="GO:0005634">
    <property type="term" value="C:nucleus"/>
    <property type="evidence" value="ECO:0007669"/>
    <property type="project" value="UniProtKB-SubCell"/>
</dbReference>
<comment type="caution">
    <text evidence="4">The sequence shown here is derived from an EMBL/GenBank/DDBJ whole genome shotgun (WGS) entry which is preliminary data.</text>
</comment>
<dbReference type="GO" id="GO:0006364">
    <property type="term" value="P:rRNA processing"/>
    <property type="evidence" value="ECO:0007669"/>
    <property type="project" value="InterPro"/>
</dbReference>
<dbReference type="Pfam" id="PF05997">
    <property type="entry name" value="Nop52"/>
    <property type="match status" value="1"/>
</dbReference>
<name>A0A9K3D7X7_9EUKA</name>